<gene>
    <name evidence="1" type="ORF">D3Z30_12730</name>
</gene>
<dbReference type="Proteomes" id="UP000481807">
    <property type="component" value="Unassembled WGS sequence"/>
</dbReference>
<evidence type="ECO:0000313" key="1">
    <source>
        <dbReference type="EMBL" id="NBH31798.1"/>
    </source>
</evidence>
<evidence type="ECO:0000313" key="2">
    <source>
        <dbReference type="Proteomes" id="UP000481807"/>
    </source>
</evidence>
<name>A0AB36BK87_STAWA</name>
<reference evidence="1 2" key="1">
    <citation type="submission" date="2018-08" db="EMBL/GenBank/DDBJ databases">
        <title>Murine metabolic-syndrome-specific gut microbial biobank.</title>
        <authorList>
            <person name="Liu C."/>
        </authorList>
    </citation>
    <scope>NUCLEOTIDE SEQUENCE [LARGE SCALE GENOMIC DNA]</scope>
    <source>
        <strain evidence="1 2">1XD21-27</strain>
    </source>
</reference>
<proteinExistence type="predicted"/>
<sequence>MNVINTSVLHNHYSYSIPVQRCVKPRVSHIVEKISQIKKYRLNKEIPYDLKNFGRLKVIGYKNVRYIPVHKKEVLYMRKRLALFVYII</sequence>
<dbReference type="AlphaFoldDB" id="A0AB36BK87"/>
<accession>A0AB36BK87</accession>
<comment type="caution">
    <text evidence="1">The sequence shown here is derived from an EMBL/GenBank/DDBJ whole genome shotgun (WGS) entry which is preliminary data.</text>
</comment>
<protein>
    <submittedName>
        <fullName evidence="1">Uncharacterized protein</fullName>
    </submittedName>
</protein>
<organism evidence="1 2">
    <name type="scientific">Staphylococcus warneri</name>
    <dbReference type="NCBI Taxonomy" id="1292"/>
    <lineage>
        <taxon>Bacteria</taxon>
        <taxon>Bacillati</taxon>
        <taxon>Bacillota</taxon>
        <taxon>Bacilli</taxon>
        <taxon>Bacillales</taxon>
        <taxon>Staphylococcaceae</taxon>
        <taxon>Staphylococcus</taxon>
    </lineage>
</organism>
<dbReference type="EMBL" id="QXWP01000015">
    <property type="protein sequence ID" value="NBH31798.1"/>
    <property type="molecule type" value="Genomic_DNA"/>
</dbReference>